<feature type="transmembrane region" description="Helical" evidence="1">
    <location>
        <begin position="78"/>
        <end position="100"/>
    </location>
</feature>
<dbReference type="RefSeq" id="WP_182483501.1">
    <property type="nucleotide sequence ID" value="NZ_JACGWU010000001.1"/>
</dbReference>
<evidence type="ECO:0000313" key="2">
    <source>
        <dbReference type="EMBL" id="MBA8828032.1"/>
    </source>
</evidence>
<keyword evidence="1" id="KW-1133">Transmembrane helix</keyword>
<feature type="transmembrane region" description="Helical" evidence="1">
    <location>
        <begin position="6"/>
        <end position="29"/>
    </location>
</feature>
<reference evidence="2 3" key="1">
    <citation type="submission" date="2020-07" db="EMBL/GenBank/DDBJ databases">
        <title>Sequencing the genomes of 1000 actinobacteria strains.</title>
        <authorList>
            <person name="Klenk H.-P."/>
        </authorList>
    </citation>
    <scope>NUCLEOTIDE SEQUENCE [LARGE SCALE GENOMIC DNA]</scope>
    <source>
        <strain evidence="2 3">DSM 23737</strain>
    </source>
</reference>
<dbReference type="EMBL" id="JACGWU010000001">
    <property type="protein sequence ID" value="MBA8828032.1"/>
    <property type="molecule type" value="Genomic_DNA"/>
</dbReference>
<name>A0A7W3PN30_9MICO</name>
<accession>A0A7W3PN30</accession>
<dbReference type="AlphaFoldDB" id="A0A7W3PN30"/>
<keyword evidence="3" id="KW-1185">Reference proteome</keyword>
<proteinExistence type="predicted"/>
<keyword evidence="1" id="KW-0472">Membrane</keyword>
<keyword evidence="1" id="KW-0812">Transmembrane</keyword>
<comment type="caution">
    <text evidence="2">The sequence shown here is derived from an EMBL/GenBank/DDBJ whole genome shotgun (WGS) entry which is preliminary data.</text>
</comment>
<feature type="transmembrane region" description="Helical" evidence="1">
    <location>
        <begin position="50"/>
        <end position="72"/>
    </location>
</feature>
<evidence type="ECO:0000256" key="1">
    <source>
        <dbReference type="SAM" id="Phobius"/>
    </source>
</evidence>
<dbReference type="Proteomes" id="UP000524237">
    <property type="component" value="Unassembled WGS sequence"/>
</dbReference>
<protein>
    <submittedName>
        <fullName evidence="2">Thiol:disulfide interchange protein</fullName>
    </submittedName>
</protein>
<organism evidence="2 3">
    <name type="scientific">Alpinimonas psychrophila</name>
    <dbReference type="NCBI Taxonomy" id="748908"/>
    <lineage>
        <taxon>Bacteria</taxon>
        <taxon>Bacillati</taxon>
        <taxon>Actinomycetota</taxon>
        <taxon>Actinomycetes</taxon>
        <taxon>Micrococcales</taxon>
        <taxon>Microbacteriaceae</taxon>
        <taxon>Alpinimonas</taxon>
    </lineage>
</organism>
<sequence length="126" mass="13303">MTSIAAITFTVLIALLAIFQLALVFGAPLGRFAWGGQNDVLPPRLRRGSIIAVVLYAAFSLILLAASGVLVIPVLGPVGGLLCWMITVYLSFGVVMNALSRSRPERFVMTPVAMVLFACALIVALG</sequence>
<feature type="transmembrane region" description="Helical" evidence="1">
    <location>
        <begin position="107"/>
        <end position="125"/>
    </location>
</feature>
<evidence type="ECO:0000313" key="3">
    <source>
        <dbReference type="Proteomes" id="UP000524237"/>
    </source>
</evidence>
<gene>
    <name evidence="2" type="ORF">FB555_000103</name>
</gene>